<reference evidence="3 4" key="1">
    <citation type="submission" date="2019-08" db="EMBL/GenBank/DDBJ databases">
        <title>Bacillus genomes from the desert of Cuatro Cienegas, Coahuila.</title>
        <authorList>
            <person name="Olmedo-Alvarez G."/>
        </authorList>
    </citation>
    <scope>NUCLEOTIDE SEQUENCE [LARGE SCALE GENOMIC DNA]</scope>
    <source>
        <strain evidence="3 4">CH40_1T</strain>
    </source>
</reference>
<dbReference type="AlphaFoldDB" id="A0A5D4KF75"/>
<proteinExistence type="predicted"/>
<dbReference type="Proteomes" id="UP000323317">
    <property type="component" value="Unassembled WGS sequence"/>
</dbReference>
<dbReference type="InterPro" id="IPR024465">
    <property type="entry name" value="DUF2399"/>
</dbReference>
<evidence type="ECO:0000313" key="3">
    <source>
        <dbReference type="EMBL" id="TYR75961.1"/>
    </source>
</evidence>
<sequence>MTPSLKIFKEEPGFLKLFTLFKQKYRSLGRVSGTVKLDEFSDEELLSVAGFMGVSPENLKDKRKVALADFERELARTPFREYSFVELLQEVLGEIILTKREEEELTLTEEKKFLSSLRAEAPAADWWWDWLAEKPADSRWIWGLYKQDPIRLQEVLLIVSSAVGSLPEKGEFTRLPVFAQKITGNPHSFDPKGVTGKLLLYALYVLSVSRGEWDGRTPQSSEEMNDLLGFHGLLKDDLWSFVTCRGFLAEDEKGLHPAWEGSVSRGSVMNVPVRELLGLERVWPAAGNEVWIVENSSVASALMDEVKDAPVICTHGQLRTAGWLLLDYLVAEGCRLNYSGDLDPEGLLIADRIGMRYQDSVSFWRMGADSYRKSLSQEDITSRIGKLDSLKCPELVSVASALKDEGKAGYQEGLIEDLIRDMRG</sequence>
<dbReference type="RefSeq" id="WP_148946178.1">
    <property type="nucleotide sequence ID" value="NZ_VTEH01000004.1"/>
</dbReference>
<protein>
    <submittedName>
        <fullName evidence="3">TIGR02679 family protein</fullName>
    </submittedName>
</protein>
<evidence type="ECO:0000259" key="1">
    <source>
        <dbReference type="Pfam" id="PF09664"/>
    </source>
</evidence>
<accession>A0A5D4KF75</accession>
<evidence type="ECO:0000259" key="2">
    <source>
        <dbReference type="Pfam" id="PF11796"/>
    </source>
</evidence>
<evidence type="ECO:0000313" key="4">
    <source>
        <dbReference type="Proteomes" id="UP000323317"/>
    </source>
</evidence>
<dbReference type="Pfam" id="PF09664">
    <property type="entry name" value="DUF2399"/>
    <property type="match status" value="1"/>
</dbReference>
<comment type="caution">
    <text evidence="3">The sequence shown here is derived from an EMBL/GenBank/DDBJ whole genome shotgun (WGS) entry which is preliminary data.</text>
</comment>
<dbReference type="Pfam" id="PF11796">
    <property type="entry name" value="DUF3323"/>
    <property type="match status" value="1"/>
</dbReference>
<dbReference type="InterPro" id="IPR024466">
    <property type="entry name" value="CHP02679_N"/>
</dbReference>
<gene>
    <name evidence="3" type="ORF">FZC79_07315</name>
</gene>
<organism evidence="3 4">
    <name type="scientific">Rossellomorea vietnamensis</name>
    <dbReference type="NCBI Taxonomy" id="218284"/>
    <lineage>
        <taxon>Bacteria</taxon>
        <taxon>Bacillati</taxon>
        <taxon>Bacillota</taxon>
        <taxon>Bacilli</taxon>
        <taxon>Bacillales</taxon>
        <taxon>Bacillaceae</taxon>
        <taxon>Rossellomorea</taxon>
    </lineage>
</organism>
<dbReference type="InterPro" id="IPR013495">
    <property type="entry name" value="CHP02679"/>
</dbReference>
<dbReference type="EMBL" id="VTEH01000004">
    <property type="protein sequence ID" value="TYR75961.1"/>
    <property type="molecule type" value="Genomic_DNA"/>
</dbReference>
<name>A0A5D4KF75_9BACI</name>
<feature type="domain" description="Conserved hypothetical protein CHP02679 N terminus" evidence="2">
    <location>
        <begin position="32"/>
        <end position="247"/>
    </location>
</feature>
<feature type="domain" description="DUF2399" evidence="1">
    <location>
        <begin position="270"/>
        <end position="422"/>
    </location>
</feature>
<dbReference type="NCBIfam" id="TIGR02679">
    <property type="entry name" value="TIGR02679 family protein"/>
    <property type="match status" value="1"/>
</dbReference>